<dbReference type="GO" id="GO:0031267">
    <property type="term" value="F:small GTPase binding"/>
    <property type="evidence" value="ECO:0007669"/>
    <property type="project" value="InterPro"/>
</dbReference>
<dbReference type="PANTHER" id="PTHR12157:SF24">
    <property type="entry name" value="FIFE, ISOFORM D"/>
    <property type="match status" value="1"/>
</dbReference>
<dbReference type="GO" id="GO:0048791">
    <property type="term" value="P:calcium ion-regulated exocytosis of neurotransmitter"/>
    <property type="evidence" value="ECO:0007669"/>
    <property type="project" value="TreeGrafter"/>
</dbReference>
<dbReference type="OrthoDB" id="10059918at2759"/>
<feature type="compositionally biased region" description="Basic and acidic residues" evidence="1">
    <location>
        <begin position="46"/>
        <end position="59"/>
    </location>
</feature>
<dbReference type="GO" id="GO:0048788">
    <property type="term" value="C:cytoskeleton of presynaptic active zone"/>
    <property type="evidence" value="ECO:0007669"/>
    <property type="project" value="TreeGrafter"/>
</dbReference>
<sequence length="408" mass="44842">MLNRHIKDEYICLAIKRFRLSFRKVAGERRDELRWERDLDRNIRSRATSPDRHQVDRGRATSPQRVVPSSVAAEPPDVPLNADEEEERRRHVRRPSSTVRRMTRQRSYDDEMKSVAAMSGGGGQHAHPEPGLGLPVQLPRRASAYDVYATPGAGGLNAMAIAAAQQRASISAQGGRKPEERPTVRRSSFRAVKPVMPYEVGAEDESMMNLEASPVPVVPPKVVPPPVLGPDEERRTRRRGSQLPDINAIKGLASASSSGATKVAPPSAVNRVAAEDRELARQGSLVDGESIKIVIHHADNDMTPWVNAKRRIKLRRDPTLDKGHRSAGFGLRVVGGKTGTDGRTFAYVMWTVPDGPAAKAGVQRGDKSFCSFEWGGVSLVDRSFEEVVQITERADDVVDLVIEHAADT</sequence>
<feature type="region of interest" description="Disordered" evidence="1">
    <location>
        <begin position="46"/>
        <end position="110"/>
    </location>
</feature>
<gene>
    <name evidence="3" type="ORF">WN51_05647</name>
</gene>
<dbReference type="GO" id="GO:0050806">
    <property type="term" value="P:positive regulation of synaptic transmission"/>
    <property type="evidence" value="ECO:0007669"/>
    <property type="project" value="TreeGrafter"/>
</dbReference>
<dbReference type="InterPro" id="IPR001478">
    <property type="entry name" value="PDZ"/>
</dbReference>
<accession>A0A0N0BDB8</accession>
<feature type="region of interest" description="Disordered" evidence="1">
    <location>
        <begin position="221"/>
        <end position="245"/>
    </location>
</feature>
<dbReference type="GO" id="GO:0042734">
    <property type="term" value="C:presynaptic membrane"/>
    <property type="evidence" value="ECO:0007669"/>
    <property type="project" value="TreeGrafter"/>
</dbReference>
<evidence type="ECO:0000259" key="2">
    <source>
        <dbReference type="PROSITE" id="PS50106"/>
    </source>
</evidence>
<evidence type="ECO:0000256" key="1">
    <source>
        <dbReference type="SAM" id="MobiDB-lite"/>
    </source>
</evidence>
<dbReference type="Proteomes" id="UP000053105">
    <property type="component" value="Unassembled WGS sequence"/>
</dbReference>
<proteinExistence type="predicted"/>
<evidence type="ECO:0000313" key="4">
    <source>
        <dbReference type="Proteomes" id="UP000053105"/>
    </source>
</evidence>
<dbReference type="InterPro" id="IPR039032">
    <property type="entry name" value="Rim-like"/>
</dbReference>
<dbReference type="Gene3D" id="2.30.42.10">
    <property type="match status" value="1"/>
</dbReference>
<dbReference type="GO" id="GO:0042391">
    <property type="term" value="P:regulation of membrane potential"/>
    <property type="evidence" value="ECO:0007669"/>
    <property type="project" value="TreeGrafter"/>
</dbReference>
<evidence type="ECO:0000313" key="3">
    <source>
        <dbReference type="EMBL" id="KOX70211.1"/>
    </source>
</evidence>
<dbReference type="PANTHER" id="PTHR12157">
    <property type="entry name" value="REGULATING SYNAPTIC MEMBRANE EXOCYTOSIS PROTEIN"/>
    <property type="match status" value="1"/>
</dbReference>
<protein>
    <recommendedName>
        <fullName evidence="2">PDZ domain-containing protein</fullName>
    </recommendedName>
</protein>
<keyword evidence="4" id="KW-1185">Reference proteome</keyword>
<reference evidence="3 4" key="1">
    <citation type="submission" date="2015-07" db="EMBL/GenBank/DDBJ databases">
        <title>The genome of Melipona quadrifasciata.</title>
        <authorList>
            <person name="Pan H."/>
            <person name="Kapheim K."/>
        </authorList>
    </citation>
    <scope>NUCLEOTIDE SEQUENCE [LARGE SCALE GENOMIC DNA]</scope>
    <source>
        <strain evidence="3">0111107301</strain>
        <tissue evidence="3">Whole body</tissue>
    </source>
</reference>
<dbReference type="SUPFAM" id="SSF50156">
    <property type="entry name" value="PDZ domain-like"/>
    <property type="match status" value="1"/>
</dbReference>
<name>A0A0N0BDB8_9HYME</name>
<dbReference type="AlphaFoldDB" id="A0A0N0BDB8"/>
<dbReference type="GO" id="GO:0044325">
    <property type="term" value="F:transmembrane transporter binding"/>
    <property type="evidence" value="ECO:0007669"/>
    <property type="project" value="TreeGrafter"/>
</dbReference>
<dbReference type="SMART" id="SM00228">
    <property type="entry name" value="PDZ"/>
    <property type="match status" value="1"/>
</dbReference>
<dbReference type="PROSITE" id="PS50106">
    <property type="entry name" value="PDZ"/>
    <property type="match status" value="1"/>
</dbReference>
<dbReference type="STRING" id="166423.A0A0N0BDB8"/>
<dbReference type="EMBL" id="KQ435875">
    <property type="protein sequence ID" value="KOX70211.1"/>
    <property type="molecule type" value="Genomic_DNA"/>
</dbReference>
<dbReference type="InterPro" id="IPR036034">
    <property type="entry name" value="PDZ_sf"/>
</dbReference>
<organism evidence="3 4">
    <name type="scientific">Melipona quadrifasciata</name>
    <dbReference type="NCBI Taxonomy" id="166423"/>
    <lineage>
        <taxon>Eukaryota</taxon>
        <taxon>Metazoa</taxon>
        <taxon>Ecdysozoa</taxon>
        <taxon>Arthropoda</taxon>
        <taxon>Hexapoda</taxon>
        <taxon>Insecta</taxon>
        <taxon>Pterygota</taxon>
        <taxon>Neoptera</taxon>
        <taxon>Endopterygota</taxon>
        <taxon>Hymenoptera</taxon>
        <taxon>Apocrita</taxon>
        <taxon>Aculeata</taxon>
        <taxon>Apoidea</taxon>
        <taxon>Anthophila</taxon>
        <taxon>Apidae</taxon>
        <taxon>Melipona</taxon>
    </lineage>
</organism>
<dbReference type="GO" id="GO:0048167">
    <property type="term" value="P:regulation of synaptic plasticity"/>
    <property type="evidence" value="ECO:0007669"/>
    <property type="project" value="TreeGrafter"/>
</dbReference>
<feature type="domain" description="PDZ" evidence="2">
    <location>
        <begin position="317"/>
        <end position="406"/>
    </location>
</feature>